<comment type="caution">
    <text evidence="2">The sequence shown here is derived from an EMBL/GenBank/DDBJ whole genome shotgun (WGS) entry which is preliminary data.</text>
</comment>
<keyword evidence="3" id="KW-1185">Reference proteome</keyword>
<dbReference type="Pfam" id="PF13649">
    <property type="entry name" value="Methyltransf_25"/>
    <property type="match status" value="1"/>
</dbReference>
<dbReference type="PANTHER" id="PTHR42912">
    <property type="entry name" value="METHYLTRANSFERASE"/>
    <property type="match status" value="1"/>
</dbReference>
<dbReference type="SUPFAM" id="SSF53335">
    <property type="entry name" value="S-adenosyl-L-methionine-dependent methyltransferases"/>
    <property type="match status" value="1"/>
</dbReference>
<keyword evidence="2" id="KW-0808">Transferase</keyword>
<dbReference type="EMBL" id="JAHCQH010000017">
    <property type="protein sequence ID" value="MBS9477924.1"/>
    <property type="molecule type" value="Genomic_DNA"/>
</dbReference>
<name>A0ABS5R8B9_9HYPH</name>
<evidence type="ECO:0000259" key="1">
    <source>
        <dbReference type="Pfam" id="PF13649"/>
    </source>
</evidence>
<organism evidence="2 3">
    <name type="scientific">Ancylobacter radicis</name>
    <dbReference type="NCBI Taxonomy" id="2836179"/>
    <lineage>
        <taxon>Bacteria</taxon>
        <taxon>Pseudomonadati</taxon>
        <taxon>Pseudomonadota</taxon>
        <taxon>Alphaproteobacteria</taxon>
        <taxon>Hyphomicrobiales</taxon>
        <taxon>Xanthobacteraceae</taxon>
        <taxon>Ancylobacter</taxon>
    </lineage>
</organism>
<evidence type="ECO:0000313" key="2">
    <source>
        <dbReference type="EMBL" id="MBS9477924.1"/>
    </source>
</evidence>
<evidence type="ECO:0000313" key="3">
    <source>
        <dbReference type="Proteomes" id="UP001166585"/>
    </source>
</evidence>
<dbReference type="InterPro" id="IPR041698">
    <property type="entry name" value="Methyltransf_25"/>
</dbReference>
<dbReference type="GO" id="GO:0032259">
    <property type="term" value="P:methylation"/>
    <property type="evidence" value="ECO:0007669"/>
    <property type="project" value="UniProtKB-KW"/>
</dbReference>
<accession>A0ABS5R8B9</accession>
<proteinExistence type="predicted"/>
<dbReference type="GO" id="GO:0008168">
    <property type="term" value="F:methyltransferase activity"/>
    <property type="evidence" value="ECO:0007669"/>
    <property type="project" value="UniProtKB-KW"/>
</dbReference>
<gene>
    <name evidence="2" type="ORF">KIP89_12490</name>
</gene>
<protein>
    <submittedName>
        <fullName evidence="2">Class I SAM-dependent methyltransferase</fullName>
    </submittedName>
</protein>
<dbReference type="RefSeq" id="WP_213755765.1">
    <property type="nucleotide sequence ID" value="NZ_JAHCQH010000017.1"/>
</dbReference>
<dbReference type="InterPro" id="IPR029063">
    <property type="entry name" value="SAM-dependent_MTases_sf"/>
</dbReference>
<keyword evidence="2" id="KW-0489">Methyltransferase</keyword>
<dbReference type="Gene3D" id="3.40.50.150">
    <property type="entry name" value="Vaccinia Virus protein VP39"/>
    <property type="match status" value="1"/>
</dbReference>
<sequence length="249" mass="26886">MAQDTPLDDPLYTDAALVAFYDAENEGGEDRAFCADLARAAGSVLDLGCGTGAFLAGLDAGERVGVDPAGAMLEVARRRPGGAEVRWIEADARHLALDRRFDLIVMTGHAFQVFLTEDDQRAALASIARHLAPGGRFIFDSRNPACREWEEWQPAASERQIEHPRHGRVTAWNTAVQDEASGIVTYGTFYRLADGRVLSADSRIRFTPAADLARLIAAAGLAVDRWLGDWAGGPMTPQSAEIIPLGRLA</sequence>
<dbReference type="Proteomes" id="UP001166585">
    <property type="component" value="Unassembled WGS sequence"/>
</dbReference>
<feature type="domain" description="Methyltransferase" evidence="1">
    <location>
        <begin position="44"/>
        <end position="135"/>
    </location>
</feature>
<reference evidence="2" key="1">
    <citation type="submission" date="2021-05" db="EMBL/GenBank/DDBJ databases">
        <authorList>
            <person name="Sun Q."/>
            <person name="Inoue M."/>
        </authorList>
    </citation>
    <scope>NUCLEOTIDE SEQUENCE</scope>
    <source>
        <strain evidence="2">VKM B-3255</strain>
    </source>
</reference>
<dbReference type="Gene3D" id="2.20.130.10">
    <property type="entry name" value="CAC2371-like domains"/>
    <property type="match status" value="1"/>
</dbReference>
<dbReference type="CDD" id="cd02440">
    <property type="entry name" value="AdoMet_MTases"/>
    <property type="match status" value="1"/>
</dbReference>
<dbReference type="InterPro" id="IPR050508">
    <property type="entry name" value="Methyltransf_Superfamily"/>
</dbReference>